<evidence type="ECO:0000256" key="2">
    <source>
        <dbReference type="ARBA" id="ARBA00023033"/>
    </source>
</evidence>
<keyword evidence="1" id="KW-0560">Oxidoreductase</keyword>
<dbReference type="GO" id="GO:0071949">
    <property type="term" value="F:FAD binding"/>
    <property type="evidence" value="ECO:0007669"/>
    <property type="project" value="InterPro"/>
</dbReference>
<dbReference type="InterPro" id="IPR036188">
    <property type="entry name" value="FAD/NAD-bd_sf"/>
</dbReference>
<dbReference type="InterPro" id="IPR050493">
    <property type="entry name" value="FAD-dep_Monooxygenase_BioMet"/>
</dbReference>
<protein>
    <submittedName>
        <fullName evidence="5">Flavin-dependent oxidoreductase</fullName>
    </submittedName>
</protein>
<name>A0AA42S4D7_9BURK</name>
<dbReference type="Pfam" id="PF01494">
    <property type="entry name" value="FAD_binding_3"/>
    <property type="match status" value="1"/>
</dbReference>
<comment type="caution">
    <text evidence="5">The sequence shown here is derived from an EMBL/GenBank/DDBJ whole genome shotgun (WGS) entry which is preliminary data.</text>
</comment>
<dbReference type="PANTHER" id="PTHR13789:SF268">
    <property type="entry name" value="5-METHYLPHENAZINE-1-CARBOXYLATE 1-MONOOXYGENASE"/>
    <property type="match status" value="1"/>
</dbReference>
<dbReference type="Gene3D" id="3.50.50.60">
    <property type="entry name" value="FAD/NAD(P)-binding domain"/>
    <property type="match status" value="1"/>
</dbReference>
<dbReference type="AlphaFoldDB" id="A0AA42S4D7"/>
<dbReference type="PRINTS" id="PR00420">
    <property type="entry name" value="RNGMNOXGNASE"/>
</dbReference>
<evidence type="ECO:0000313" key="5">
    <source>
        <dbReference type="EMBL" id="MDH0737379.1"/>
    </source>
</evidence>
<sequence>MPDAIRKRDTDVVIIGAGVGGLVLALSLHQAGIACRIYEAVREIRPLGVGINLLPHATRELDELGLLPSLDNIAVRTKESVFYTRHGQLIYREPAGQAAGYDWPQYSIHRGDLQMALLDAVRQRLGKDCVVVNSRCTGVEQDDAGITAHLRDNDNRELPPVRGAIVVGCDGIHSALRKQLYPQEGAPRYSGVNMWRGTTRAKPFLSGASMVRAGWLSTGKMVIYPIRDNVDVDGRQLVNWVAEIEAPQPAVRDWTREGRLEDFFPAFADWHFDWLDVAALIQNADSVLEYPMVDQDPLPTWTQGRMTLLGDAAHPMVPRGSNGAGQAIIDARYLAGQLKRQGLTPDALADYDRVRVEATTRVVLTNRVNPPDAILREVHLRSGDRPYERIEDVISPAELERISANYKLVAGFDPAGLKARPSFL</sequence>
<keyword evidence="2" id="KW-0503">Monooxygenase</keyword>
<dbReference type="SUPFAM" id="SSF51905">
    <property type="entry name" value="FAD/NAD(P)-binding domain"/>
    <property type="match status" value="1"/>
</dbReference>
<dbReference type="EMBL" id="JAOCDZ010000010">
    <property type="protein sequence ID" value="MDH0737379.1"/>
    <property type="molecule type" value="Genomic_DNA"/>
</dbReference>
<reference evidence="5" key="1">
    <citation type="submission" date="2022-09" db="EMBL/GenBank/DDBJ databases">
        <title>Intensive care unit water sources are persistently colonized with multi-drug resistant bacteria and are the site of extensive horizontal gene transfer of antibiotic resistance genes.</title>
        <authorList>
            <person name="Diorio-Toth L."/>
        </authorList>
    </citation>
    <scope>NUCLEOTIDE SEQUENCE</scope>
    <source>
        <strain evidence="5">GD03843</strain>
    </source>
</reference>
<dbReference type="InterPro" id="IPR002938">
    <property type="entry name" value="FAD-bd"/>
</dbReference>
<evidence type="ECO:0000256" key="1">
    <source>
        <dbReference type="ARBA" id="ARBA00023002"/>
    </source>
</evidence>
<dbReference type="NCBIfam" id="NF005720">
    <property type="entry name" value="PRK07538.1"/>
    <property type="match status" value="1"/>
</dbReference>
<dbReference type="GO" id="GO:0004497">
    <property type="term" value="F:monooxygenase activity"/>
    <property type="evidence" value="ECO:0007669"/>
    <property type="project" value="UniProtKB-KW"/>
</dbReference>
<proteinExistence type="predicted"/>
<keyword evidence="3" id="KW-1133">Transmembrane helix</keyword>
<dbReference type="PANTHER" id="PTHR13789">
    <property type="entry name" value="MONOOXYGENASE"/>
    <property type="match status" value="1"/>
</dbReference>
<gene>
    <name evidence="5" type="ORF">N5D93_16320</name>
</gene>
<evidence type="ECO:0000256" key="3">
    <source>
        <dbReference type="SAM" id="Phobius"/>
    </source>
</evidence>
<dbReference type="RefSeq" id="WP_279995876.1">
    <property type="nucleotide sequence ID" value="NZ_JAOCDZ010000010.1"/>
</dbReference>
<keyword evidence="3" id="KW-0812">Transmembrane</keyword>
<evidence type="ECO:0000313" key="6">
    <source>
        <dbReference type="Proteomes" id="UP001161094"/>
    </source>
</evidence>
<dbReference type="Proteomes" id="UP001161094">
    <property type="component" value="Unassembled WGS sequence"/>
</dbReference>
<keyword evidence="3" id="KW-0472">Membrane</keyword>
<evidence type="ECO:0000259" key="4">
    <source>
        <dbReference type="Pfam" id="PF01494"/>
    </source>
</evidence>
<accession>A0AA42S4D7</accession>
<dbReference type="Gene3D" id="3.30.9.30">
    <property type="match status" value="1"/>
</dbReference>
<organism evidence="5 6">
    <name type="scientific">Achromobacter spanius</name>
    <dbReference type="NCBI Taxonomy" id="217203"/>
    <lineage>
        <taxon>Bacteria</taxon>
        <taxon>Pseudomonadati</taxon>
        <taxon>Pseudomonadota</taxon>
        <taxon>Betaproteobacteria</taxon>
        <taxon>Burkholderiales</taxon>
        <taxon>Alcaligenaceae</taxon>
        <taxon>Achromobacter</taxon>
    </lineage>
</organism>
<dbReference type="PROSITE" id="PS51257">
    <property type="entry name" value="PROKAR_LIPOPROTEIN"/>
    <property type="match status" value="1"/>
</dbReference>
<feature type="transmembrane region" description="Helical" evidence="3">
    <location>
        <begin position="12"/>
        <end position="32"/>
    </location>
</feature>
<feature type="domain" description="FAD-binding" evidence="4">
    <location>
        <begin position="9"/>
        <end position="340"/>
    </location>
</feature>
<dbReference type="SUPFAM" id="SSF54373">
    <property type="entry name" value="FAD-linked reductases, C-terminal domain"/>
    <property type="match status" value="1"/>
</dbReference>